<dbReference type="Gene3D" id="3.30.450.20">
    <property type="entry name" value="PAS domain"/>
    <property type="match status" value="1"/>
</dbReference>
<dbReference type="InterPro" id="IPR036097">
    <property type="entry name" value="HisK_dim/P_sf"/>
</dbReference>
<evidence type="ECO:0000259" key="7">
    <source>
        <dbReference type="PROSITE" id="PS50109"/>
    </source>
</evidence>
<gene>
    <name evidence="10" type="ORF">H6G03_16190</name>
</gene>
<dbReference type="SUPFAM" id="SSF55874">
    <property type="entry name" value="ATPase domain of HSP90 chaperone/DNA topoisomerase II/histidine kinase"/>
    <property type="match status" value="1"/>
</dbReference>
<proteinExistence type="predicted"/>
<dbReference type="SUPFAM" id="SSF55785">
    <property type="entry name" value="PYP-like sensor domain (PAS domain)"/>
    <property type="match status" value="1"/>
</dbReference>
<dbReference type="PANTHER" id="PTHR43065:SF50">
    <property type="entry name" value="HISTIDINE KINASE"/>
    <property type="match status" value="1"/>
</dbReference>
<evidence type="ECO:0000256" key="3">
    <source>
        <dbReference type="ARBA" id="ARBA00022553"/>
    </source>
</evidence>
<dbReference type="InterPro" id="IPR035965">
    <property type="entry name" value="PAS-like_dom_sf"/>
</dbReference>
<dbReference type="PROSITE" id="PS50112">
    <property type="entry name" value="PAS"/>
    <property type="match status" value="1"/>
</dbReference>
<reference evidence="10" key="1">
    <citation type="journal article" date="2015" name="ISME J.">
        <title>Draft Genome Sequence of Streptomyces incarnatus NRRL8089, which Produces the Nucleoside Antibiotic Sinefungin.</title>
        <authorList>
            <person name="Oshima K."/>
            <person name="Hattori M."/>
            <person name="Shimizu H."/>
            <person name="Fukuda K."/>
            <person name="Nemoto M."/>
            <person name="Inagaki K."/>
            <person name="Tamura T."/>
        </authorList>
    </citation>
    <scope>NUCLEOTIDE SEQUENCE</scope>
    <source>
        <strain evidence="10">FACHB-1375</strain>
    </source>
</reference>
<dbReference type="AlphaFoldDB" id="A0A926ZHH2"/>
<reference evidence="10" key="2">
    <citation type="submission" date="2020-08" db="EMBL/GenBank/DDBJ databases">
        <authorList>
            <person name="Chen M."/>
            <person name="Teng W."/>
            <person name="Zhao L."/>
            <person name="Hu C."/>
            <person name="Zhou Y."/>
            <person name="Han B."/>
            <person name="Song L."/>
            <person name="Shu W."/>
        </authorList>
    </citation>
    <scope>NUCLEOTIDE SEQUENCE</scope>
    <source>
        <strain evidence="10">FACHB-1375</strain>
    </source>
</reference>
<evidence type="ECO:0000259" key="9">
    <source>
        <dbReference type="PROSITE" id="PS50113"/>
    </source>
</evidence>
<evidence type="ECO:0000256" key="5">
    <source>
        <dbReference type="ARBA" id="ARBA00023012"/>
    </source>
</evidence>
<dbReference type="PRINTS" id="PR00344">
    <property type="entry name" value="BCTRLSENSOR"/>
</dbReference>
<dbReference type="InterPro" id="IPR000014">
    <property type="entry name" value="PAS"/>
</dbReference>
<feature type="domain" description="Histidine kinase" evidence="7">
    <location>
        <begin position="218"/>
        <end position="490"/>
    </location>
</feature>
<evidence type="ECO:0000259" key="8">
    <source>
        <dbReference type="PROSITE" id="PS50112"/>
    </source>
</evidence>
<accession>A0A926ZHH2</accession>
<dbReference type="SMART" id="SM00086">
    <property type="entry name" value="PAC"/>
    <property type="match status" value="1"/>
</dbReference>
<evidence type="ECO:0000313" key="11">
    <source>
        <dbReference type="Proteomes" id="UP000641646"/>
    </source>
</evidence>
<comment type="catalytic activity">
    <reaction evidence="1">
        <text>ATP + protein L-histidine = ADP + protein N-phospho-L-histidine.</text>
        <dbReference type="EC" id="2.7.13.3"/>
    </reaction>
</comment>
<dbReference type="InterPro" id="IPR004358">
    <property type="entry name" value="Sig_transdc_His_kin-like_C"/>
</dbReference>
<dbReference type="Gene3D" id="1.10.287.130">
    <property type="match status" value="1"/>
</dbReference>
<feature type="domain" description="PAC" evidence="9">
    <location>
        <begin position="125"/>
        <end position="177"/>
    </location>
</feature>
<dbReference type="EMBL" id="JACJPW010000039">
    <property type="protein sequence ID" value="MBD2182619.1"/>
    <property type="molecule type" value="Genomic_DNA"/>
</dbReference>
<dbReference type="GO" id="GO:0000155">
    <property type="term" value="F:phosphorelay sensor kinase activity"/>
    <property type="evidence" value="ECO:0007669"/>
    <property type="project" value="InterPro"/>
</dbReference>
<dbReference type="InterPro" id="IPR001610">
    <property type="entry name" value="PAC"/>
</dbReference>
<keyword evidence="3" id="KW-0597">Phosphoprotein</keyword>
<dbReference type="InterPro" id="IPR005467">
    <property type="entry name" value="His_kinase_dom"/>
</dbReference>
<keyword evidence="6" id="KW-0175">Coiled coil</keyword>
<dbReference type="PROSITE" id="PS50109">
    <property type="entry name" value="HIS_KIN"/>
    <property type="match status" value="1"/>
</dbReference>
<evidence type="ECO:0000256" key="6">
    <source>
        <dbReference type="SAM" id="Coils"/>
    </source>
</evidence>
<name>A0A926ZHH2_9CYAN</name>
<dbReference type="InterPro" id="IPR000700">
    <property type="entry name" value="PAS-assoc_C"/>
</dbReference>
<dbReference type="Proteomes" id="UP000641646">
    <property type="component" value="Unassembled WGS sequence"/>
</dbReference>
<dbReference type="Pfam" id="PF13426">
    <property type="entry name" value="PAS_9"/>
    <property type="match status" value="1"/>
</dbReference>
<evidence type="ECO:0000256" key="2">
    <source>
        <dbReference type="ARBA" id="ARBA00012438"/>
    </source>
</evidence>
<dbReference type="Gene3D" id="3.30.565.10">
    <property type="entry name" value="Histidine kinase-like ATPase, C-terminal domain"/>
    <property type="match status" value="1"/>
</dbReference>
<dbReference type="InterPro" id="IPR036890">
    <property type="entry name" value="HATPase_C_sf"/>
</dbReference>
<evidence type="ECO:0000313" key="10">
    <source>
        <dbReference type="EMBL" id="MBD2182619.1"/>
    </source>
</evidence>
<feature type="domain" description="PAS" evidence="8">
    <location>
        <begin position="67"/>
        <end position="110"/>
    </location>
</feature>
<evidence type="ECO:0000256" key="4">
    <source>
        <dbReference type="ARBA" id="ARBA00022777"/>
    </source>
</evidence>
<comment type="caution">
    <text evidence="10">The sequence shown here is derived from an EMBL/GenBank/DDBJ whole genome shotgun (WGS) entry which is preliminary data.</text>
</comment>
<keyword evidence="4" id="KW-0418">Kinase</keyword>
<dbReference type="RefSeq" id="WP_190465513.1">
    <property type="nucleotide sequence ID" value="NZ_JACJPW010000039.1"/>
</dbReference>
<dbReference type="Pfam" id="PF02518">
    <property type="entry name" value="HATPase_c"/>
    <property type="match status" value="1"/>
</dbReference>
<organism evidence="10 11">
    <name type="scientific">Aerosakkonema funiforme FACHB-1375</name>
    <dbReference type="NCBI Taxonomy" id="2949571"/>
    <lineage>
        <taxon>Bacteria</taxon>
        <taxon>Bacillati</taxon>
        <taxon>Cyanobacteriota</taxon>
        <taxon>Cyanophyceae</taxon>
        <taxon>Oscillatoriophycideae</taxon>
        <taxon>Aerosakkonematales</taxon>
        <taxon>Aerosakkonemataceae</taxon>
        <taxon>Aerosakkonema</taxon>
    </lineage>
</organism>
<dbReference type="EC" id="2.7.13.3" evidence="2"/>
<evidence type="ECO:0000256" key="1">
    <source>
        <dbReference type="ARBA" id="ARBA00000085"/>
    </source>
</evidence>
<keyword evidence="11" id="KW-1185">Reference proteome</keyword>
<dbReference type="InterPro" id="IPR003594">
    <property type="entry name" value="HATPase_dom"/>
</dbReference>
<protein>
    <recommendedName>
        <fullName evidence="2">histidine kinase</fullName>
        <ecNumber evidence="2">2.7.13.3</ecNumber>
    </recommendedName>
</protein>
<keyword evidence="4" id="KW-0808">Transferase</keyword>
<sequence length="492" mass="55808">MERKQVAEENVLKSTDFLKGTMLSKEEDAIQAYAVAVAERKYSDELIRQTLKELSDIKFALDRAAIVAITDAKGKITYVNDTFCKISKYLPEELIGQDHRIVNSSYHPKEVFRRMWSIIRAGKVWKGEIKNKAKDGTYYWVDTTIVPFLNEAGKPVRYLSIRFDITERKQVEEALKRSQDELRKNAEHLEQAMNQLKQTQSQLVQAEKMSSLGQLVAGVAHEINNPINFIYGNLIHINEYTKNLLHLLELYRQYYPNPVSEIQAEIESQDLNFVAEDLPQLLNSMNLGTNRICQVVASLRNFSRLDEAQKKEVNLHEGIDSTLLILQNRLKARGKHPGVQIVKKYGKLPLVECYAGQLNQVFMNILSNAIDAISSRFTNNALEMQNSKLGINNEEDNQSLLVKPTILIRTQIVGKERVKIAIADNGSGMTEEVRKKIFDPFFTTKPVGVGTGLGLSISYQIVVEKHRGKLTCISAPTQGTKFIIEIPIQQSK</sequence>
<dbReference type="NCBIfam" id="TIGR00229">
    <property type="entry name" value="sensory_box"/>
    <property type="match status" value="1"/>
</dbReference>
<dbReference type="PANTHER" id="PTHR43065">
    <property type="entry name" value="SENSOR HISTIDINE KINASE"/>
    <property type="match status" value="1"/>
</dbReference>
<dbReference type="SUPFAM" id="SSF47384">
    <property type="entry name" value="Homodimeric domain of signal transducing histidine kinase"/>
    <property type="match status" value="1"/>
</dbReference>
<dbReference type="CDD" id="cd00082">
    <property type="entry name" value="HisKA"/>
    <property type="match status" value="1"/>
</dbReference>
<dbReference type="SMART" id="SM00387">
    <property type="entry name" value="HATPase_c"/>
    <property type="match status" value="1"/>
</dbReference>
<feature type="coiled-coil region" evidence="6">
    <location>
        <begin position="168"/>
        <end position="209"/>
    </location>
</feature>
<dbReference type="InterPro" id="IPR003661">
    <property type="entry name" value="HisK_dim/P_dom"/>
</dbReference>
<keyword evidence="5" id="KW-0902">Two-component regulatory system</keyword>
<dbReference type="CDD" id="cd00130">
    <property type="entry name" value="PAS"/>
    <property type="match status" value="1"/>
</dbReference>
<dbReference type="PROSITE" id="PS50113">
    <property type="entry name" value="PAC"/>
    <property type="match status" value="1"/>
</dbReference>